<dbReference type="PROSITE" id="PS50200">
    <property type="entry name" value="RA"/>
    <property type="match status" value="1"/>
</dbReference>
<evidence type="ECO:0000313" key="3">
    <source>
        <dbReference type="Ensembl" id="ENSPREP00000024146.1"/>
    </source>
</evidence>
<dbReference type="Bgee" id="ENSPREG00000016315">
    <property type="expression patterns" value="Expressed in caudal fin and 1 other cell type or tissue"/>
</dbReference>
<evidence type="ECO:0000259" key="2">
    <source>
        <dbReference type="PROSITE" id="PS50200"/>
    </source>
</evidence>
<dbReference type="InterPro" id="IPR029071">
    <property type="entry name" value="Ubiquitin-like_domsf"/>
</dbReference>
<dbReference type="SUPFAM" id="SSF54236">
    <property type="entry name" value="Ubiquitin-like"/>
    <property type="match status" value="1"/>
</dbReference>
<dbReference type="GeneTree" id="ENSGT00950000182839"/>
<accession>A0A3P9PQK4</accession>
<dbReference type="SMART" id="SM00314">
    <property type="entry name" value="RA"/>
    <property type="match status" value="1"/>
</dbReference>
<dbReference type="InterPro" id="IPR033593">
    <property type="entry name" value="N-RASSF"/>
</dbReference>
<reference evidence="4" key="1">
    <citation type="submission" date="2013-11" db="EMBL/GenBank/DDBJ databases">
        <title>The genomic landscape of the Guanapo guppy.</title>
        <authorList>
            <person name="Kuenstner A."/>
            <person name="Dreyer C."/>
        </authorList>
    </citation>
    <scope>NUCLEOTIDE SEQUENCE</scope>
    <source>
        <strain evidence="4">Guanapo</strain>
    </source>
</reference>
<proteinExistence type="predicted"/>
<name>A0A3P9PQK4_POERE</name>
<dbReference type="Gene3D" id="3.10.20.90">
    <property type="entry name" value="Phosphatidylinositol 3-kinase Catalytic Subunit, Chain A, domain 1"/>
    <property type="match status" value="1"/>
</dbReference>
<dbReference type="PANTHER" id="PTHR15286:SF11">
    <property type="entry name" value="RAS ASSOCIATION DOMAIN-CONTAINING PROTEIN 7"/>
    <property type="match status" value="1"/>
</dbReference>
<dbReference type="InterPro" id="IPR000159">
    <property type="entry name" value="RA_dom"/>
</dbReference>
<dbReference type="Pfam" id="PF21712">
    <property type="entry name" value="RASSF8-10_RA"/>
    <property type="match status" value="1"/>
</dbReference>
<feature type="region of interest" description="Disordered" evidence="1">
    <location>
        <begin position="111"/>
        <end position="134"/>
    </location>
</feature>
<dbReference type="GO" id="GO:0007165">
    <property type="term" value="P:signal transduction"/>
    <property type="evidence" value="ECO:0007669"/>
    <property type="project" value="InterPro"/>
</dbReference>
<dbReference type="Ensembl" id="ENSPRET00000024392.1">
    <property type="protein sequence ID" value="ENSPREP00000024146.1"/>
    <property type="gene ID" value="ENSPREG00000016315.1"/>
</dbReference>
<sequence>MELKVWVDGVVRVVCGLSLNTSCQEVVISLAQAIGQTGRYVLVRKFRGSERPLVADDCPMQLLAQMGQLAAEVQFVLRKTGPSLSEGPHEPSKESQRPLLRLYSESLLDDRASLSKGEPSHPAEEETHFGHLYP</sequence>
<reference evidence="3" key="2">
    <citation type="submission" date="2025-08" db="UniProtKB">
        <authorList>
            <consortium name="Ensembl"/>
        </authorList>
    </citation>
    <scope>IDENTIFICATION</scope>
    <source>
        <strain evidence="3">Guanapo</strain>
    </source>
</reference>
<dbReference type="OMA" id="FALMETW"/>
<organism evidence="3 4">
    <name type="scientific">Poecilia reticulata</name>
    <name type="common">Guppy</name>
    <name type="synonym">Acanthophacelus reticulatus</name>
    <dbReference type="NCBI Taxonomy" id="8081"/>
    <lineage>
        <taxon>Eukaryota</taxon>
        <taxon>Metazoa</taxon>
        <taxon>Chordata</taxon>
        <taxon>Craniata</taxon>
        <taxon>Vertebrata</taxon>
        <taxon>Euteleostomi</taxon>
        <taxon>Actinopterygii</taxon>
        <taxon>Neopterygii</taxon>
        <taxon>Teleostei</taxon>
        <taxon>Neoteleostei</taxon>
        <taxon>Acanthomorphata</taxon>
        <taxon>Ovalentaria</taxon>
        <taxon>Atherinomorphae</taxon>
        <taxon>Cyprinodontiformes</taxon>
        <taxon>Poeciliidae</taxon>
        <taxon>Poeciliinae</taxon>
        <taxon>Poecilia</taxon>
    </lineage>
</organism>
<evidence type="ECO:0000256" key="1">
    <source>
        <dbReference type="SAM" id="MobiDB-lite"/>
    </source>
</evidence>
<evidence type="ECO:0000313" key="4">
    <source>
        <dbReference type="Proteomes" id="UP000242638"/>
    </source>
</evidence>
<feature type="domain" description="Ras-associating" evidence="2">
    <location>
        <begin position="1"/>
        <end position="82"/>
    </location>
</feature>
<dbReference type="Proteomes" id="UP000242638">
    <property type="component" value="Unassembled WGS sequence"/>
</dbReference>
<dbReference type="InterPro" id="IPR048945">
    <property type="entry name" value="RASSF8/10_RA"/>
</dbReference>
<dbReference type="PANTHER" id="PTHR15286">
    <property type="entry name" value="RAS-ASSOCIATING DOMAIN CONTAINING PROTEIN"/>
    <property type="match status" value="1"/>
</dbReference>
<reference evidence="3" key="3">
    <citation type="submission" date="2025-09" db="UniProtKB">
        <authorList>
            <consortium name="Ensembl"/>
        </authorList>
    </citation>
    <scope>IDENTIFICATION</scope>
    <source>
        <strain evidence="3">Guanapo</strain>
    </source>
</reference>
<dbReference type="AlphaFoldDB" id="A0A3P9PQK4"/>
<keyword evidence="4" id="KW-1185">Reference proteome</keyword>
<protein>
    <recommendedName>
        <fullName evidence="2">Ras-associating domain-containing protein</fullName>
    </recommendedName>
</protein>